<accession>A0A4R2Q8A8</accession>
<protein>
    <recommendedName>
        <fullName evidence="4">FAR-17a/AIG1-like protein</fullName>
    </recommendedName>
</protein>
<dbReference type="NCBIfam" id="NF038065">
    <property type="entry name" value="Pr6Pr"/>
    <property type="match status" value="1"/>
</dbReference>
<dbReference type="InterPro" id="IPR049713">
    <property type="entry name" value="Pr6Pr-like"/>
</dbReference>
<evidence type="ECO:0000313" key="2">
    <source>
        <dbReference type="EMBL" id="TCP45040.1"/>
    </source>
</evidence>
<dbReference type="EMBL" id="SLXQ01000017">
    <property type="protein sequence ID" value="TCP45040.1"/>
    <property type="molecule type" value="Genomic_DNA"/>
</dbReference>
<evidence type="ECO:0000256" key="1">
    <source>
        <dbReference type="SAM" id="Phobius"/>
    </source>
</evidence>
<name>A0A4R2Q8A8_9PSEU</name>
<keyword evidence="3" id="KW-1185">Reference proteome</keyword>
<sequence>MVALVIQLALVFMGGGGAGAPLTDGSTSVAVRLWRMFSFFTIQSNLLVLATAVILMWRPAHDGRFWRVLRLDAMLGILITGLVFAIVLAPQIHLTGWDLVASTGFHYIVPWGALAAWLFFGPRPRISWGTVAAAFLWPVLWLSYIFIQGVFTRWYPYPFLDVTTIGFGTALRNVTLVLILAAALAGILKFLDYRLPALPRAANVNRAGRH</sequence>
<evidence type="ECO:0008006" key="4">
    <source>
        <dbReference type="Google" id="ProtNLM"/>
    </source>
</evidence>
<comment type="caution">
    <text evidence="2">The sequence shown here is derived from an EMBL/GenBank/DDBJ whole genome shotgun (WGS) entry which is preliminary data.</text>
</comment>
<gene>
    <name evidence="2" type="ORF">EV191_1176</name>
</gene>
<proteinExistence type="predicted"/>
<feature type="transmembrane region" description="Helical" evidence="1">
    <location>
        <begin position="104"/>
        <end position="121"/>
    </location>
</feature>
<keyword evidence="1" id="KW-0812">Transmembrane</keyword>
<reference evidence="2 3" key="1">
    <citation type="submission" date="2019-03" db="EMBL/GenBank/DDBJ databases">
        <title>Genomic Encyclopedia of Type Strains, Phase IV (KMG-IV): sequencing the most valuable type-strain genomes for metagenomic binning, comparative biology and taxonomic classification.</title>
        <authorList>
            <person name="Goeker M."/>
        </authorList>
    </citation>
    <scope>NUCLEOTIDE SEQUENCE [LARGE SCALE GENOMIC DNA]</scope>
    <source>
        <strain evidence="2 3">DSM 45765</strain>
    </source>
</reference>
<feature type="transmembrane region" description="Helical" evidence="1">
    <location>
        <begin position="128"/>
        <end position="151"/>
    </location>
</feature>
<feature type="transmembrane region" description="Helical" evidence="1">
    <location>
        <begin position="69"/>
        <end position="92"/>
    </location>
</feature>
<feature type="transmembrane region" description="Helical" evidence="1">
    <location>
        <begin position="171"/>
        <end position="191"/>
    </location>
</feature>
<organism evidence="2 3">
    <name type="scientific">Tamaricihabitans halophyticus</name>
    <dbReference type="NCBI Taxonomy" id="1262583"/>
    <lineage>
        <taxon>Bacteria</taxon>
        <taxon>Bacillati</taxon>
        <taxon>Actinomycetota</taxon>
        <taxon>Actinomycetes</taxon>
        <taxon>Pseudonocardiales</taxon>
        <taxon>Pseudonocardiaceae</taxon>
        <taxon>Tamaricihabitans</taxon>
    </lineage>
</organism>
<dbReference type="Proteomes" id="UP000294911">
    <property type="component" value="Unassembled WGS sequence"/>
</dbReference>
<keyword evidence="1" id="KW-0472">Membrane</keyword>
<dbReference type="AlphaFoldDB" id="A0A4R2Q8A8"/>
<feature type="transmembrane region" description="Helical" evidence="1">
    <location>
        <begin position="35"/>
        <end position="57"/>
    </location>
</feature>
<keyword evidence="1" id="KW-1133">Transmembrane helix</keyword>
<evidence type="ECO:0000313" key="3">
    <source>
        <dbReference type="Proteomes" id="UP000294911"/>
    </source>
</evidence>